<comment type="caution">
    <text evidence="1">The sequence shown here is derived from an EMBL/GenBank/DDBJ whole genome shotgun (WGS) entry which is preliminary data.</text>
</comment>
<organism evidence="1 2">
    <name type="scientific">Monilinia fructicola</name>
    <name type="common">Brown rot fungus</name>
    <name type="synonym">Ciboria fructicola</name>
    <dbReference type="NCBI Taxonomy" id="38448"/>
    <lineage>
        <taxon>Eukaryota</taxon>
        <taxon>Fungi</taxon>
        <taxon>Dikarya</taxon>
        <taxon>Ascomycota</taxon>
        <taxon>Pezizomycotina</taxon>
        <taxon>Leotiomycetes</taxon>
        <taxon>Helotiales</taxon>
        <taxon>Sclerotiniaceae</taxon>
        <taxon>Monilinia</taxon>
    </lineage>
</organism>
<evidence type="ECO:0000313" key="2">
    <source>
        <dbReference type="Proteomes" id="UP000322873"/>
    </source>
</evidence>
<sequence length="67" mass="7577">MDIVSKAIRQRLPIIHKPERHAVIPMHTNSALFGLSLTFPSSISRWFGRSFSGSLCWCFCGGFYGYP</sequence>
<proteinExistence type="predicted"/>
<dbReference type="EMBL" id="VICG01000014">
    <property type="protein sequence ID" value="KAA8565095.1"/>
    <property type="molecule type" value="Genomic_DNA"/>
</dbReference>
<name>A0A5M9JCZ3_MONFR</name>
<gene>
    <name evidence="1" type="ORF">EYC84_010847</name>
</gene>
<dbReference type="Proteomes" id="UP000322873">
    <property type="component" value="Unassembled WGS sequence"/>
</dbReference>
<evidence type="ECO:0000313" key="1">
    <source>
        <dbReference type="EMBL" id="KAA8565095.1"/>
    </source>
</evidence>
<dbReference type="AlphaFoldDB" id="A0A5M9JCZ3"/>
<reference evidence="1 2" key="1">
    <citation type="submission" date="2019-06" db="EMBL/GenBank/DDBJ databases">
        <title>Genome Sequence of the Brown Rot Fungal Pathogen Monilinia fructicola.</title>
        <authorList>
            <person name="De Miccolis Angelini R.M."/>
            <person name="Landi L."/>
            <person name="Abate D."/>
            <person name="Pollastro S."/>
            <person name="Romanazzi G."/>
            <person name="Faretra F."/>
        </authorList>
    </citation>
    <scope>NUCLEOTIDE SEQUENCE [LARGE SCALE GENOMIC DNA]</scope>
    <source>
        <strain evidence="1 2">Mfrc123</strain>
    </source>
</reference>
<accession>A0A5M9JCZ3</accession>
<keyword evidence="2" id="KW-1185">Reference proteome</keyword>
<protein>
    <submittedName>
        <fullName evidence="1">Uncharacterized protein</fullName>
    </submittedName>
</protein>